<organism evidence="2 3">
    <name type="scientific">Corynebacterium phoceense</name>
    <dbReference type="NCBI Taxonomy" id="1686286"/>
    <lineage>
        <taxon>Bacteria</taxon>
        <taxon>Bacillati</taxon>
        <taxon>Actinomycetota</taxon>
        <taxon>Actinomycetes</taxon>
        <taxon>Mycobacteriales</taxon>
        <taxon>Corynebacteriaceae</taxon>
        <taxon>Corynebacterium</taxon>
    </lineage>
</organism>
<evidence type="ECO:0000313" key="3">
    <source>
        <dbReference type="Proteomes" id="UP000318080"/>
    </source>
</evidence>
<feature type="compositionally biased region" description="Basic and acidic residues" evidence="1">
    <location>
        <begin position="250"/>
        <end position="270"/>
    </location>
</feature>
<comment type="caution">
    <text evidence="2">The sequence shown here is derived from an EMBL/GenBank/DDBJ whole genome shotgun (WGS) entry which is preliminary data.</text>
</comment>
<dbReference type="EMBL" id="VHIR01000004">
    <property type="protein sequence ID" value="TQE44063.1"/>
    <property type="molecule type" value="Genomic_DNA"/>
</dbReference>
<dbReference type="Proteomes" id="UP000318080">
    <property type="component" value="Unassembled WGS sequence"/>
</dbReference>
<dbReference type="InterPro" id="IPR049726">
    <property type="entry name" value="TtfA-like_core"/>
</dbReference>
<feature type="region of interest" description="Disordered" evidence="1">
    <location>
        <begin position="250"/>
        <end position="279"/>
    </location>
</feature>
<dbReference type="AlphaFoldDB" id="A0A540R8I6"/>
<keyword evidence="3" id="KW-1185">Reference proteome</keyword>
<dbReference type="CDD" id="cd21904">
    <property type="entry name" value="TtfA-like"/>
    <property type="match status" value="1"/>
</dbReference>
<accession>A0A540R8I6</accession>
<proteinExistence type="predicted"/>
<sequence length="279" mass="30248">MARERRAWAAARDYDFAKQDEYLVDEFTRGAAAGGAAPHDVVAGRVLGHEMLLMDIGGVNVMAMRTGAASDIVVDFRRTGALEDTGADDLVPAFEAQGFSVYASDAAVAERLIDARVRTALDSFPHEVTAVWMESEWVLAQMTKDARAVEWDAMQAPLALLADCARVLPPRSQAAQVLRLGDGDPTRSMEQEAVTLASGPALVAPERDEFEYPPVERPEEPVPMPSRVTSDVRGPVELTALGADEVDAIADGKDHPDIDERAPRVRRYLDGKSSIFGDD</sequence>
<protein>
    <submittedName>
        <fullName evidence="2">Uncharacterized protein</fullName>
    </submittedName>
</protein>
<gene>
    <name evidence="2" type="ORF">EJK80_03790</name>
</gene>
<dbReference type="STRING" id="1686286.GCA_900092335_00189"/>
<name>A0A540R8I6_9CORY</name>
<reference evidence="2 3" key="1">
    <citation type="submission" date="2019-06" db="EMBL/GenBank/DDBJ databases">
        <title>Draft genome of C. phoceense Strain 272.</title>
        <authorList>
            <person name="Pacheco L.G.C."/>
            <person name="Barberis C.M."/>
            <person name="Almuzara M.N."/>
            <person name="Traglia G.M."/>
            <person name="Santos C.S."/>
            <person name="Rocha D.J.P.G."/>
            <person name="Aguiar E.R.G.R."/>
            <person name="Vay C.A."/>
        </authorList>
    </citation>
    <scope>NUCLEOTIDE SEQUENCE [LARGE SCALE GENOMIC DNA]</scope>
    <source>
        <strain evidence="2 3">272</strain>
    </source>
</reference>
<evidence type="ECO:0000256" key="1">
    <source>
        <dbReference type="SAM" id="MobiDB-lite"/>
    </source>
</evidence>
<evidence type="ECO:0000313" key="2">
    <source>
        <dbReference type="EMBL" id="TQE44063.1"/>
    </source>
</evidence>